<keyword evidence="3" id="KW-0808">Transferase</keyword>
<dbReference type="Gene3D" id="1.10.600.10">
    <property type="entry name" value="Farnesyl Diphosphate Synthase"/>
    <property type="match status" value="1"/>
</dbReference>
<dbReference type="CDD" id="cd00685">
    <property type="entry name" value="Trans_IPPS_HT"/>
    <property type="match status" value="1"/>
</dbReference>
<dbReference type="EMBL" id="GL883018">
    <property type="protein sequence ID" value="EGG18273.1"/>
    <property type="molecule type" value="Genomic_DNA"/>
</dbReference>
<dbReference type="Pfam" id="PF00348">
    <property type="entry name" value="polyprenyl_synt"/>
    <property type="match status" value="1"/>
</dbReference>
<evidence type="ECO:0000256" key="1">
    <source>
        <dbReference type="ARBA" id="ARBA00022723"/>
    </source>
</evidence>
<dbReference type="SFLD" id="SFLDS00005">
    <property type="entry name" value="Isoprenoid_Synthase_Type_I"/>
    <property type="match status" value="1"/>
</dbReference>
<reference evidence="5" key="1">
    <citation type="journal article" date="2011" name="Genome Res.">
        <title>Phylogeny-wide analysis of social amoeba genomes highlights ancient origins for complex intercellular communication.</title>
        <authorList>
            <person name="Heidel A.J."/>
            <person name="Lawal H.M."/>
            <person name="Felder M."/>
            <person name="Schilde C."/>
            <person name="Helps N.R."/>
            <person name="Tunggal B."/>
            <person name="Rivero F."/>
            <person name="John U."/>
            <person name="Schleicher M."/>
            <person name="Eichinger L."/>
            <person name="Platzer M."/>
            <person name="Noegel A.A."/>
            <person name="Schaap P."/>
            <person name="Gloeckner G."/>
        </authorList>
    </citation>
    <scope>NUCLEOTIDE SEQUENCE [LARGE SCALE GENOMIC DNA]</scope>
    <source>
        <strain evidence="5">SH3</strain>
    </source>
</reference>
<dbReference type="PROSITE" id="PS00723">
    <property type="entry name" value="POLYPRENYL_SYNTHASE_1"/>
    <property type="match status" value="1"/>
</dbReference>
<dbReference type="GO" id="GO:0004659">
    <property type="term" value="F:prenyltransferase activity"/>
    <property type="evidence" value="ECO:0007669"/>
    <property type="project" value="InterPro"/>
</dbReference>
<evidence type="ECO:0000256" key="3">
    <source>
        <dbReference type="RuleBase" id="RU004466"/>
    </source>
</evidence>
<dbReference type="KEGG" id="dfa:DFA_03765"/>
<protein>
    <submittedName>
        <fullName evidence="4">Geranylgeranyl diphosphate synthase 1</fullName>
    </submittedName>
</protein>
<dbReference type="STRING" id="1054147.F4Q0C2"/>
<dbReference type="InterPro" id="IPR033749">
    <property type="entry name" value="Polyprenyl_synt_CS"/>
</dbReference>
<dbReference type="PANTHER" id="PTHR12001">
    <property type="entry name" value="GERANYLGERANYL PYROPHOSPHATE SYNTHASE"/>
    <property type="match status" value="1"/>
</dbReference>
<dbReference type="PANTHER" id="PTHR12001:SF44">
    <property type="entry name" value="GERANYLGERANYL PYROPHOSPHATE SYNTHASE"/>
    <property type="match status" value="1"/>
</dbReference>
<organism evidence="4 5">
    <name type="scientific">Cavenderia fasciculata</name>
    <name type="common">Slime mold</name>
    <name type="synonym">Dictyostelium fasciculatum</name>
    <dbReference type="NCBI Taxonomy" id="261658"/>
    <lineage>
        <taxon>Eukaryota</taxon>
        <taxon>Amoebozoa</taxon>
        <taxon>Evosea</taxon>
        <taxon>Eumycetozoa</taxon>
        <taxon>Dictyostelia</taxon>
        <taxon>Acytosteliales</taxon>
        <taxon>Cavenderiaceae</taxon>
        <taxon>Cavenderia</taxon>
    </lineage>
</organism>
<accession>F4Q0C2</accession>
<dbReference type="OrthoDB" id="6921389at2759"/>
<dbReference type="GO" id="GO:0046872">
    <property type="term" value="F:metal ion binding"/>
    <property type="evidence" value="ECO:0007669"/>
    <property type="project" value="UniProtKB-KW"/>
</dbReference>
<keyword evidence="2" id="KW-0460">Magnesium</keyword>
<evidence type="ECO:0000313" key="4">
    <source>
        <dbReference type="EMBL" id="EGG18273.1"/>
    </source>
</evidence>
<keyword evidence="5" id="KW-1185">Reference proteome</keyword>
<dbReference type="OMA" id="FYSKAFF"/>
<name>F4Q0C2_CACFS</name>
<keyword evidence="1" id="KW-0479">Metal-binding</keyword>
<sequence length="300" mass="34903">MNKQFSFPLTDKEAVLLEPYKYITETPGKGVRALLIESFNHWLKVEDRVVKEVSSLVQSLHMSSLLIDDIEDNSLLRRGTPTAHTLYGVPQTINCANFVYFLSIEQCMRLGNHQATQVYIEELVRSHRGQGWDIYWRDNQICPTEDEYKSMVKDKTGGLFRMGLRVLQCFSENKTDYTLLIDNLALYYQIRDDYLNLVSGDYHNFKTFCEDITEGKYSYPVIRAMLNDPTDTRLKTILKQRTTSADIKQCALDYLKKTGALEQTKEVINQYREKILMQIEELGGNPLFYKIMEKLEQISI</sequence>
<evidence type="ECO:0000313" key="5">
    <source>
        <dbReference type="Proteomes" id="UP000007797"/>
    </source>
</evidence>
<dbReference type="GO" id="GO:0008299">
    <property type="term" value="P:isoprenoid biosynthetic process"/>
    <property type="evidence" value="ECO:0007669"/>
    <property type="project" value="InterPro"/>
</dbReference>
<dbReference type="GeneID" id="14870443"/>
<gene>
    <name evidence="4" type="primary">ggps1</name>
    <name evidence="4" type="ORF">DFA_03765</name>
</gene>
<proteinExistence type="inferred from homology"/>
<dbReference type="InterPro" id="IPR000092">
    <property type="entry name" value="Polyprenyl_synt"/>
</dbReference>
<dbReference type="SUPFAM" id="SSF48576">
    <property type="entry name" value="Terpenoid synthases"/>
    <property type="match status" value="1"/>
</dbReference>
<evidence type="ECO:0000256" key="2">
    <source>
        <dbReference type="ARBA" id="ARBA00022842"/>
    </source>
</evidence>
<dbReference type="Proteomes" id="UP000007797">
    <property type="component" value="Unassembled WGS sequence"/>
</dbReference>
<dbReference type="AlphaFoldDB" id="F4Q0C2"/>
<dbReference type="RefSeq" id="XP_004357096.1">
    <property type="nucleotide sequence ID" value="XM_004357041.1"/>
</dbReference>
<comment type="similarity">
    <text evidence="3">Belongs to the FPP/GGPP synthase family.</text>
</comment>
<dbReference type="InterPro" id="IPR008949">
    <property type="entry name" value="Isoprenoid_synthase_dom_sf"/>
</dbReference>